<sequence length="235" mass="26071">MDSWAAYDAMGQDFADHAAGGAANAHYDRPAMLAALGNVADQDVLDAACGPGLYLQELIEGGARVRGFDGSEEMIRLARQRVGEGVEIRQASLDQPLPYDDGSFDSVLCALAIHYAADRRATFREFFRVLRPGGRCVISTQHATTDWLRKGGSYFDVVLEADIWRVGGREQEVQYWREPLSELCAAATDAGFVIRQVIEPRPAESMRQAWPEDYVQLMQRPGFLMLDLLRLSEVG</sequence>
<dbReference type="Proteomes" id="UP000245711">
    <property type="component" value="Chromosome"/>
</dbReference>
<dbReference type="Gene3D" id="3.40.50.150">
    <property type="entry name" value="Vaccinia Virus protein VP39"/>
    <property type="match status" value="1"/>
</dbReference>
<dbReference type="InterPro" id="IPR013216">
    <property type="entry name" value="Methyltransf_11"/>
</dbReference>
<name>A0A2S2C2J3_9NOCA</name>
<dbReference type="Pfam" id="PF08241">
    <property type="entry name" value="Methyltransf_11"/>
    <property type="match status" value="1"/>
</dbReference>
<dbReference type="AlphaFoldDB" id="A0A2S2C2J3"/>
<evidence type="ECO:0000259" key="1">
    <source>
        <dbReference type="Pfam" id="PF08241"/>
    </source>
</evidence>
<dbReference type="PANTHER" id="PTHR43591">
    <property type="entry name" value="METHYLTRANSFERASE"/>
    <property type="match status" value="1"/>
</dbReference>
<gene>
    <name evidence="2" type="ORF">CBI38_29315</name>
</gene>
<organism evidence="2 3">
    <name type="scientific">Rhodococcus oxybenzonivorans</name>
    <dbReference type="NCBI Taxonomy" id="1990687"/>
    <lineage>
        <taxon>Bacteria</taxon>
        <taxon>Bacillati</taxon>
        <taxon>Actinomycetota</taxon>
        <taxon>Actinomycetes</taxon>
        <taxon>Mycobacteriales</taxon>
        <taxon>Nocardiaceae</taxon>
        <taxon>Rhodococcus</taxon>
    </lineage>
</organism>
<evidence type="ECO:0000313" key="2">
    <source>
        <dbReference type="EMBL" id="AWK75043.1"/>
    </source>
</evidence>
<dbReference type="GO" id="GO:0008757">
    <property type="term" value="F:S-adenosylmethionine-dependent methyltransferase activity"/>
    <property type="evidence" value="ECO:0007669"/>
    <property type="project" value="InterPro"/>
</dbReference>
<dbReference type="CDD" id="cd02440">
    <property type="entry name" value="AdoMet_MTases"/>
    <property type="match status" value="1"/>
</dbReference>
<accession>A0A2S2C2J3</accession>
<evidence type="ECO:0000313" key="3">
    <source>
        <dbReference type="Proteomes" id="UP000245711"/>
    </source>
</evidence>
<keyword evidence="3" id="KW-1185">Reference proteome</keyword>
<dbReference type="OrthoDB" id="5566900at2"/>
<dbReference type="SUPFAM" id="SSF53335">
    <property type="entry name" value="S-adenosyl-L-methionine-dependent methyltransferases"/>
    <property type="match status" value="1"/>
</dbReference>
<dbReference type="InterPro" id="IPR029063">
    <property type="entry name" value="SAM-dependent_MTases_sf"/>
</dbReference>
<dbReference type="EMBL" id="CP021354">
    <property type="protein sequence ID" value="AWK75043.1"/>
    <property type="molecule type" value="Genomic_DNA"/>
</dbReference>
<feature type="domain" description="Methyltransferase type 11" evidence="1">
    <location>
        <begin position="45"/>
        <end position="138"/>
    </location>
</feature>
<proteinExistence type="predicted"/>
<dbReference type="RefSeq" id="WP_109334526.1">
    <property type="nucleotide sequence ID" value="NZ_CP021354.1"/>
</dbReference>
<protein>
    <recommendedName>
        <fullName evidence="1">Methyltransferase type 11 domain-containing protein</fullName>
    </recommendedName>
</protein>
<dbReference type="KEGG" id="roz:CBI38_29315"/>
<dbReference type="PANTHER" id="PTHR43591:SF24">
    <property type="entry name" value="2-METHOXY-6-POLYPRENYL-1,4-BENZOQUINOL METHYLASE, MITOCHONDRIAL"/>
    <property type="match status" value="1"/>
</dbReference>
<reference evidence="2 3" key="1">
    <citation type="submission" date="2017-05" db="EMBL/GenBank/DDBJ databases">
        <title>Isolation of Rhodococcus sp. S2-17 biodegrading of BP-3.</title>
        <authorList>
            <person name="Lee Y."/>
            <person name="Kim K.H."/>
            <person name="Chun B.H."/>
            <person name="Jung H.S."/>
            <person name="Jeon C.O."/>
        </authorList>
    </citation>
    <scope>NUCLEOTIDE SEQUENCE [LARGE SCALE GENOMIC DNA]</scope>
    <source>
        <strain evidence="2 3">S2-17</strain>
    </source>
</reference>